<dbReference type="Proteomes" id="UP000821865">
    <property type="component" value="Chromosome 9"/>
</dbReference>
<gene>
    <name evidence="1" type="ORF">HPB49_024702</name>
</gene>
<dbReference type="EMBL" id="CM023478">
    <property type="protein sequence ID" value="KAH7934301.1"/>
    <property type="molecule type" value="Genomic_DNA"/>
</dbReference>
<proteinExistence type="predicted"/>
<name>A0ACB8C6C1_DERSI</name>
<sequence>MGSQTLEILRQGVWASFTGGWFYDPRQDHESNILHLYLWLFLLCLPFSLHMFLKPALPVWLCYAAIVGALFATLKIINVRLHQMFDSGECIEESSDDSNRSVSADHTGQSSQGHGSKKDSEHIEMAVLKQRPDEETPPVQCSSRNSFNDGAQVQIHPGSAVASTGSMELLGRLARSDDFEMKSHTGVCGIDLQVDVHHRNSSGSSGGSTSVKQERGFHGTSSAAPGPGSPDFALVDEVLKEDLHFMEASVLWTLFVPVLLLEVHKCGADSVYLEAV</sequence>
<accession>A0ACB8C6C1</accession>
<evidence type="ECO:0000313" key="2">
    <source>
        <dbReference type="Proteomes" id="UP000821865"/>
    </source>
</evidence>
<protein>
    <submittedName>
        <fullName evidence="1">Uncharacterized protein</fullName>
    </submittedName>
</protein>
<reference evidence="1" key="1">
    <citation type="submission" date="2020-05" db="EMBL/GenBank/DDBJ databases">
        <title>Large-scale comparative analyses of tick genomes elucidate their genetic diversity and vector capacities.</title>
        <authorList>
            <person name="Jia N."/>
            <person name="Wang J."/>
            <person name="Shi W."/>
            <person name="Du L."/>
            <person name="Sun Y."/>
            <person name="Zhan W."/>
            <person name="Jiang J."/>
            <person name="Wang Q."/>
            <person name="Zhang B."/>
            <person name="Ji P."/>
            <person name="Sakyi L.B."/>
            <person name="Cui X."/>
            <person name="Yuan T."/>
            <person name="Jiang B."/>
            <person name="Yang W."/>
            <person name="Lam T.T.-Y."/>
            <person name="Chang Q."/>
            <person name="Ding S."/>
            <person name="Wang X."/>
            <person name="Zhu J."/>
            <person name="Ruan X."/>
            <person name="Zhao L."/>
            <person name="Wei J."/>
            <person name="Que T."/>
            <person name="Du C."/>
            <person name="Cheng J."/>
            <person name="Dai P."/>
            <person name="Han X."/>
            <person name="Huang E."/>
            <person name="Gao Y."/>
            <person name="Liu J."/>
            <person name="Shao H."/>
            <person name="Ye R."/>
            <person name="Li L."/>
            <person name="Wei W."/>
            <person name="Wang X."/>
            <person name="Wang C."/>
            <person name="Yang T."/>
            <person name="Huo Q."/>
            <person name="Li W."/>
            <person name="Guo W."/>
            <person name="Chen H."/>
            <person name="Zhou L."/>
            <person name="Ni X."/>
            <person name="Tian J."/>
            <person name="Zhou Y."/>
            <person name="Sheng Y."/>
            <person name="Liu T."/>
            <person name="Pan Y."/>
            <person name="Xia L."/>
            <person name="Li J."/>
            <person name="Zhao F."/>
            <person name="Cao W."/>
        </authorList>
    </citation>
    <scope>NUCLEOTIDE SEQUENCE</scope>
    <source>
        <strain evidence="1">Dsil-2018</strain>
    </source>
</reference>
<evidence type="ECO:0000313" key="1">
    <source>
        <dbReference type="EMBL" id="KAH7934301.1"/>
    </source>
</evidence>
<organism evidence="1 2">
    <name type="scientific">Dermacentor silvarum</name>
    <name type="common">Tick</name>
    <dbReference type="NCBI Taxonomy" id="543639"/>
    <lineage>
        <taxon>Eukaryota</taxon>
        <taxon>Metazoa</taxon>
        <taxon>Ecdysozoa</taxon>
        <taxon>Arthropoda</taxon>
        <taxon>Chelicerata</taxon>
        <taxon>Arachnida</taxon>
        <taxon>Acari</taxon>
        <taxon>Parasitiformes</taxon>
        <taxon>Ixodida</taxon>
        <taxon>Ixodoidea</taxon>
        <taxon>Ixodidae</taxon>
        <taxon>Rhipicephalinae</taxon>
        <taxon>Dermacentor</taxon>
    </lineage>
</organism>
<comment type="caution">
    <text evidence="1">The sequence shown here is derived from an EMBL/GenBank/DDBJ whole genome shotgun (WGS) entry which is preliminary data.</text>
</comment>
<keyword evidence="2" id="KW-1185">Reference proteome</keyword>